<dbReference type="Proteomes" id="UP000077363">
    <property type="component" value="Chromosome"/>
</dbReference>
<feature type="chain" id="PRO_5008000544" description="Pili assembly chaperone N-terminal domain-containing protein" evidence="1">
    <location>
        <begin position="17"/>
        <end position="236"/>
    </location>
</feature>
<accession>A0A172T9H5</accession>
<keyword evidence="1" id="KW-0732">Signal</keyword>
<evidence type="ECO:0000259" key="2">
    <source>
        <dbReference type="Pfam" id="PF00345"/>
    </source>
</evidence>
<feature type="signal peptide" evidence="1">
    <location>
        <begin position="1"/>
        <end position="16"/>
    </location>
</feature>
<evidence type="ECO:0000313" key="3">
    <source>
        <dbReference type="EMBL" id="ANE43612.1"/>
    </source>
</evidence>
<dbReference type="SUPFAM" id="SSF49354">
    <property type="entry name" value="PapD-like"/>
    <property type="match status" value="1"/>
</dbReference>
<dbReference type="GO" id="GO:0071555">
    <property type="term" value="P:cell wall organization"/>
    <property type="evidence" value="ECO:0007669"/>
    <property type="project" value="InterPro"/>
</dbReference>
<dbReference type="AlphaFoldDB" id="A0A172T9H5"/>
<dbReference type="Gene3D" id="2.60.40.10">
    <property type="entry name" value="Immunoglobulins"/>
    <property type="match status" value="1"/>
</dbReference>
<sequence length="236" mass="25438">MLLALALGLLAPEAQAQGFGIAPTVLNINSRESLTTSATLFNTTNRPARFAVTLKSWTMVDGKTVLTDTRDVLVNPTTFTIPAGGNQILRVGLRKNPGNEELTYRVLVQQLPLEGSMAQIETQQPNGITTNLNLALGFSVPIYVANPSMKSAVKYTVERAGDDLTVKVTNQGNRHATFNNLAVTRDNQKVDIQSFAVLSGAEFTLRVPGLADKSGQLKLTFRNEDGVTVNDLISVP</sequence>
<dbReference type="InterPro" id="IPR050643">
    <property type="entry name" value="Periplasmic_pilus_chap"/>
</dbReference>
<dbReference type="PATRIC" id="fig|1182568.3.peg.1527"/>
<feature type="domain" description="Pili assembly chaperone N-terminal" evidence="2">
    <location>
        <begin position="19"/>
        <end position="122"/>
    </location>
</feature>
<gene>
    <name evidence="3" type="ORF">SU48_07335</name>
</gene>
<dbReference type="InterPro" id="IPR013783">
    <property type="entry name" value="Ig-like_fold"/>
</dbReference>
<dbReference type="KEGG" id="dpu:SU48_07335"/>
<evidence type="ECO:0000313" key="4">
    <source>
        <dbReference type="Proteomes" id="UP000077363"/>
    </source>
</evidence>
<reference evidence="3 4" key="1">
    <citation type="submission" date="2015-01" db="EMBL/GenBank/DDBJ databases">
        <title>Deinococcus puniceus/DY1/ whole genome sequencing.</title>
        <authorList>
            <person name="Kim M.K."/>
            <person name="Srinivasan S."/>
            <person name="Lee J.-J."/>
        </authorList>
    </citation>
    <scope>NUCLEOTIDE SEQUENCE [LARGE SCALE GENOMIC DNA]</scope>
    <source>
        <strain evidence="3 4">DY1</strain>
    </source>
</reference>
<dbReference type="InterPro" id="IPR008962">
    <property type="entry name" value="PapD-like_sf"/>
</dbReference>
<evidence type="ECO:0000256" key="1">
    <source>
        <dbReference type="SAM" id="SignalP"/>
    </source>
</evidence>
<dbReference type="EMBL" id="CP011387">
    <property type="protein sequence ID" value="ANE43612.1"/>
    <property type="molecule type" value="Genomic_DNA"/>
</dbReference>
<dbReference type="PANTHER" id="PTHR30251">
    <property type="entry name" value="PILUS ASSEMBLY CHAPERONE"/>
    <property type="match status" value="1"/>
</dbReference>
<dbReference type="Pfam" id="PF00345">
    <property type="entry name" value="PapD_N"/>
    <property type="match status" value="1"/>
</dbReference>
<dbReference type="STRING" id="1182568.SU48_07335"/>
<organism evidence="3 4">
    <name type="scientific">Deinococcus puniceus</name>
    <dbReference type="NCBI Taxonomy" id="1182568"/>
    <lineage>
        <taxon>Bacteria</taxon>
        <taxon>Thermotogati</taxon>
        <taxon>Deinococcota</taxon>
        <taxon>Deinococci</taxon>
        <taxon>Deinococcales</taxon>
        <taxon>Deinococcaceae</taxon>
        <taxon>Deinococcus</taxon>
    </lineage>
</organism>
<dbReference type="InterPro" id="IPR016147">
    <property type="entry name" value="Pili_assmbl_chaperone_N"/>
</dbReference>
<protein>
    <recommendedName>
        <fullName evidence="2">Pili assembly chaperone N-terminal domain-containing protein</fullName>
    </recommendedName>
</protein>
<dbReference type="PANTHER" id="PTHR30251:SF4">
    <property type="entry name" value="SLR1668 PROTEIN"/>
    <property type="match status" value="1"/>
</dbReference>
<name>A0A172T9H5_9DEIO</name>
<proteinExistence type="predicted"/>
<keyword evidence="4" id="KW-1185">Reference proteome</keyword>
<dbReference type="GO" id="GO:0030288">
    <property type="term" value="C:outer membrane-bounded periplasmic space"/>
    <property type="evidence" value="ECO:0007669"/>
    <property type="project" value="InterPro"/>
</dbReference>